<comment type="similarity">
    <text evidence="1">Belongs to the bacterial solute-binding protein 5 family.</text>
</comment>
<dbReference type="SUPFAM" id="SSF53850">
    <property type="entry name" value="Periplasmic binding protein-like II"/>
    <property type="match status" value="1"/>
</dbReference>
<evidence type="ECO:0000256" key="4">
    <source>
        <dbReference type="SAM" id="SignalP"/>
    </source>
</evidence>
<dbReference type="PANTHER" id="PTHR30290:SF9">
    <property type="entry name" value="OLIGOPEPTIDE-BINDING PROTEIN APPA"/>
    <property type="match status" value="1"/>
</dbReference>
<protein>
    <submittedName>
        <fullName evidence="6">Peptide/nickel transport system substrate-binding protein</fullName>
    </submittedName>
</protein>
<keyword evidence="7" id="KW-1185">Reference proteome</keyword>
<feature type="domain" description="Solute-binding protein family 5" evidence="5">
    <location>
        <begin position="207"/>
        <end position="473"/>
    </location>
</feature>
<keyword evidence="3 4" id="KW-0732">Signal</keyword>
<dbReference type="GO" id="GO:0030288">
    <property type="term" value="C:outer membrane-bounded periplasmic space"/>
    <property type="evidence" value="ECO:0007669"/>
    <property type="project" value="UniProtKB-ARBA"/>
</dbReference>
<feature type="chain" id="PRO_5013279061" evidence="4">
    <location>
        <begin position="26"/>
        <end position="571"/>
    </location>
</feature>
<dbReference type="GO" id="GO:0015833">
    <property type="term" value="P:peptide transport"/>
    <property type="evidence" value="ECO:0007669"/>
    <property type="project" value="TreeGrafter"/>
</dbReference>
<dbReference type="PROSITE" id="PS51257">
    <property type="entry name" value="PROKAR_LIPOPROTEIN"/>
    <property type="match status" value="1"/>
</dbReference>
<dbReference type="Gene3D" id="3.90.76.10">
    <property type="entry name" value="Dipeptide-binding Protein, Domain 1"/>
    <property type="match status" value="1"/>
</dbReference>
<evidence type="ECO:0000259" key="5">
    <source>
        <dbReference type="Pfam" id="PF00496"/>
    </source>
</evidence>
<evidence type="ECO:0000313" key="6">
    <source>
        <dbReference type="EMBL" id="SNC75307.1"/>
    </source>
</evidence>
<reference evidence="7" key="1">
    <citation type="submission" date="2017-06" db="EMBL/GenBank/DDBJ databases">
        <authorList>
            <person name="Varghese N."/>
            <person name="Submissions S."/>
        </authorList>
    </citation>
    <scope>NUCLEOTIDE SEQUENCE [LARGE SCALE GENOMIC DNA]</scope>
    <source>
        <strain evidence="7">DSM 11116</strain>
    </source>
</reference>
<proteinExistence type="inferred from homology"/>
<dbReference type="PANTHER" id="PTHR30290">
    <property type="entry name" value="PERIPLASMIC BINDING COMPONENT OF ABC TRANSPORTER"/>
    <property type="match status" value="1"/>
</dbReference>
<keyword evidence="2" id="KW-0813">Transport</keyword>
<evidence type="ECO:0000256" key="1">
    <source>
        <dbReference type="ARBA" id="ARBA00005695"/>
    </source>
</evidence>
<sequence>MNRIQSGLFLLLWSALAACSASVSSAPDAVRIRWARDPENLDPLIVKTSGSLEINNLLHCSLLRADEQKGDFTPWLAEALPGVTRIGDSLMLVSYRIRPEATWDNGAPVLARDVAFTLKTMHCAGLPTEMAQARFGFVLDLRPDSTDPRRFSLLCRGQSIDFVRSSGDFSILPEYVLDPQATLRGLAVADMGKNLPVVQQFAQRYLAAQLARHPERVPGCSAYQLQSWQPGRQLTLVRKPNWWADKLLTPPPALRAFPRRINFQIIPDAATAVLALRRGDIDLYSLMPAPEFARLQQSPTDREQLRFSTADSYECLTANFNTRKPQLQDRLTRQALTYLFDVSALIKATQLGQATPSIGLISPRIKRYYNDSLPPLTYSPAQATRLLKQAGWQQSEQGWTRASGGSTQQLRLSISYRAGEPAFETTALQFRSAAALLGIPIELRPTEASLLSRQLLQGETEISLRNMNGQPFAYDFTPILHSGSTKLYNTTGFGTPASDHLIEAIAQENNLTKKAKLLRQFQRVLYVERPLAVLYFLQYRIAAARRLGTVPVSGLMPGYIVTDIRPTPVKP</sequence>
<evidence type="ECO:0000256" key="3">
    <source>
        <dbReference type="ARBA" id="ARBA00022729"/>
    </source>
</evidence>
<evidence type="ECO:0000313" key="7">
    <source>
        <dbReference type="Proteomes" id="UP000198131"/>
    </source>
</evidence>
<dbReference type="InterPro" id="IPR000914">
    <property type="entry name" value="SBP_5_dom"/>
</dbReference>
<gene>
    <name evidence="6" type="ORF">SAMN06265337_2809</name>
</gene>
<dbReference type="Gene3D" id="3.10.105.10">
    <property type="entry name" value="Dipeptide-binding Protein, Domain 3"/>
    <property type="match status" value="1"/>
</dbReference>
<feature type="signal peptide" evidence="4">
    <location>
        <begin position="1"/>
        <end position="25"/>
    </location>
</feature>
<name>A0A212UAL7_9BACT</name>
<dbReference type="GO" id="GO:1904680">
    <property type="term" value="F:peptide transmembrane transporter activity"/>
    <property type="evidence" value="ECO:0007669"/>
    <property type="project" value="TreeGrafter"/>
</dbReference>
<dbReference type="Pfam" id="PF00496">
    <property type="entry name" value="SBP_bac_5"/>
    <property type="match status" value="1"/>
</dbReference>
<dbReference type="Proteomes" id="UP000198131">
    <property type="component" value="Unassembled WGS sequence"/>
</dbReference>
<dbReference type="InterPro" id="IPR039424">
    <property type="entry name" value="SBP_5"/>
</dbReference>
<accession>A0A212UAL7</accession>
<dbReference type="OrthoDB" id="9772924at2"/>
<organism evidence="6 7">
    <name type="scientific">Hymenobacter gelipurpurascens</name>
    <dbReference type="NCBI Taxonomy" id="89968"/>
    <lineage>
        <taxon>Bacteria</taxon>
        <taxon>Pseudomonadati</taxon>
        <taxon>Bacteroidota</taxon>
        <taxon>Cytophagia</taxon>
        <taxon>Cytophagales</taxon>
        <taxon>Hymenobacteraceae</taxon>
        <taxon>Hymenobacter</taxon>
    </lineage>
</organism>
<dbReference type="Gene3D" id="3.40.190.10">
    <property type="entry name" value="Periplasmic binding protein-like II"/>
    <property type="match status" value="1"/>
</dbReference>
<dbReference type="PIRSF" id="PIRSF002741">
    <property type="entry name" value="MppA"/>
    <property type="match status" value="1"/>
</dbReference>
<dbReference type="GO" id="GO:0043190">
    <property type="term" value="C:ATP-binding cassette (ABC) transporter complex"/>
    <property type="evidence" value="ECO:0007669"/>
    <property type="project" value="InterPro"/>
</dbReference>
<dbReference type="InterPro" id="IPR030678">
    <property type="entry name" value="Peptide/Ni-bd"/>
</dbReference>
<dbReference type="AlphaFoldDB" id="A0A212UAL7"/>
<evidence type="ECO:0000256" key="2">
    <source>
        <dbReference type="ARBA" id="ARBA00022448"/>
    </source>
</evidence>
<dbReference type="EMBL" id="FYEW01000002">
    <property type="protein sequence ID" value="SNC75307.1"/>
    <property type="molecule type" value="Genomic_DNA"/>
</dbReference>